<gene>
    <name evidence="2" type="ORF">SAMN05192530_1199</name>
</gene>
<keyword evidence="3" id="KW-1185">Reference proteome</keyword>
<reference evidence="2 3" key="1">
    <citation type="submission" date="2016-10" db="EMBL/GenBank/DDBJ databases">
        <authorList>
            <person name="de Groot N.N."/>
        </authorList>
    </citation>
    <scope>NUCLEOTIDE SEQUENCE [LARGE SCALE GENOMIC DNA]</scope>
    <source>
        <strain evidence="3">L7-484,KACC 16230,DSM 25025</strain>
    </source>
</reference>
<accession>A0A1H0NBX8</accession>
<organism evidence="2 3">
    <name type="scientific">Aureimonas jatrophae</name>
    <dbReference type="NCBI Taxonomy" id="1166073"/>
    <lineage>
        <taxon>Bacteria</taxon>
        <taxon>Pseudomonadati</taxon>
        <taxon>Pseudomonadota</taxon>
        <taxon>Alphaproteobacteria</taxon>
        <taxon>Hyphomicrobiales</taxon>
        <taxon>Aurantimonadaceae</taxon>
        <taxon>Aureimonas</taxon>
    </lineage>
</organism>
<dbReference type="GO" id="GO:0016757">
    <property type="term" value="F:glycosyltransferase activity"/>
    <property type="evidence" value="ECO:0007669"/>
    <property type="project" value="UniProtKB-ARBA"/>
</dbReference>
<dbReference type="Proteomes" id="UP000198793">
    <property type="component" value="Unassembled WGS sequence"/>
</dbReference>
<name>A0A1H0NBX8_9HYPH</name>
<feature type="domain" description="Glycosyltransferase subfamily 4-like N-terminal" evidence="1">
    <location>
        <begin position="48"/>
        <end position="171"/>
    </location>
</feature>
<evidence type="ECO:0000313" key="3">
    <source>
        <dbReference type="Proteomes" id="UP000198793"/>
    </source>
</evidence>
<sequence length="355" mass="39326">MSDITADDVSVAKVPSNDRAEDAKKLRHLYVAWVRFQRRPESMRNFVGYDLAYFPPPYTAKWAKPFGYLHQAISTIAAIRRHRPDVLWFQSPPTFIAHLLVAYRAVFDRRLKLVADCHNMALDPAVPGNSWTKLPGALTILNRIDVALAHNHAVREKALGLGVSPEKLLVLETRPAPLPLRDESQESSDRDVILVPCSYHDDEPIEMLLETARNVPEATFMLTGNLARAQSKRYPDRAPENVRFTGYLTAEAYTELLTTCSLVIGLTTGEGIQLSGANEAVGAGRPMVLSDTKLLRALFGDAALFAQNETAAMTAAVRQALGSKQELRAASRRLKATREARWQGQANACLERLVG</sequence>
<protein>
    <submittedName>
        <fullName evidence="2">Glycosyltransferase involved in cell wall bisynthesis</fullName>
    </submittedName>
</protein>
<dbReference type="Pfam" id="PF13692">
    <property type="entry name" value="Glyco_trans_1_4"/>
    <property type="match status" value="1"/>
</dbReference>
<dbReference type="InterPro" id="IPR028098">
    <property type="entry name" value="Glyco_trans_4-like_N"/>
</dbReference>
<dbReference type="AlphaFoldDB" id="A0A1H0NBX8"/>
<evidence type="ECO:0000259" key="1">
    <source>
        <dbReference type="Pfam" id="PF13579"/>
    </source>
</evidence>
<proteinExistence type="predicted"/>
<keyword evidence="2" id="KW-0808">Transferase</keyword>
<dbReference type="OrthoDB" id="7847955at2"/>
<dbReference type="Pfam" id="PF13579">
    <property type="entry name" value="Glyco_trans_4_4"/>
    <property type="match status" value="1"/>
</dbReference>
<dbReference type="RefSeq" id="WP_090677216.1">
    <property type="nucleotide sequence ID" value="NZ_FNIT01000019.1"/>
</dbReference>
<evidence type="ECO:0000313" key="2">
    <source>
        <dbReference type="EMBL" id="SDO90161.1"/>
    </source>
</evidence>
<dbReference type="EMBL" id="FNIT01000019">
    <property type="protein sequence ID" value="SDO90161.1"/>
    <property type="molecule type" value="Genomic_DNA"/>
</dbReference>
<dbReference type="STRING" id="1166073.SAMN05192530_1199"/>
<dbReference type="SUPFAM" id="SSF53756">
    <property type="entry name" value="UDP-Glycosyltransferase/glycogen phosphorylase"/>
    <property type="match status" value="1"/>
</dbReference>
<dbReference type="Gene3D" id="3.40.50.2000">
    <property type="entry name" value="Glycogen Phosphorylase B"/>
    <property type="match status" value="2"/>
</dbReference>